<dbReference type="InterPro" id="IPR003593">
    <property type="entry name" value="AAA+_ATPase"/>
</dbReference>
<dbReference type="RefSeq" id="WP_094407651.1">
    <property type="nucleotide sequence ID" value="NZ_BMJZ01000001.1"/>
</dbReference>
<accession>A0A255XWM5</accession>
<dbReference type="Pfam" id="PF00005">
    <property type="entry name" value="ABC_tran"/>
    <property type="match status" value="2"/>
</dbReference>
<comment type="subcellular location">
    <subcellularLocation>
        <location evidence="1">Cell membrane</location>
        <topology evidence="1">Peripheral membrane protein</topology>
    </subcellularLocation>
</comment>
<evidence type="ECO:0000256" key="4">
    <source>
        <dbReference type="ARBA" id="ARBA00022597"/>
    </source>
</evidence>
<evidence type="ECO:0000256" key="7">
    <source>
        <dbReference type="ARBA" id="ARBA00022840"/>
    </source>
</evidence>
<protein>
    <submittedName>
        <fullName evidence="11">D-xylose ABC transporter ATP-binding protein</fullName>
    </submittedName>
</protein>
<comment type="caution">
    <text evidence="11">The sequence shown here is derived from an EMBL/GenBank/DDBJ whole genome shotgun (WGS) entry which is preliminary data.</text>
</comment>
<dbReference type="PROSITE" id="PS50893">
    <property type="entry name" value="ABC_TRANSPORTER_2"/>
    <property type="match status" value="2"/>
</dbReference>
<feature type="domain" description="ABC transporter" evidence="10">
    <location>
        <begin position="261"/>
        <end position="506"/>
    </location>
</feature>
<keyword evidence="4" id="KW-0762">Sugar transport</keyword>
<dbReference type="EMBL" id="NOXS01000026">
    <property type="protein sequence ID" value="OYQ20784.1"/>
    <property type="molecule type" value="Genomic_DNA"/>
</dbReference>
<dbReference type="InterPro" id="IPR003439">
    <property type="entry name" value="ABC_transporter-like_ATP-bd"/>
</dbReference>
<dbReference type="PANTHER" id="PTHR43790:SF9">
    <property type="entry name" value="GALACTOFURANOSE TRANSPORTER ATP-BINDING PROTEIN YTFR"/>
    <property type="match status" value="1"/>
</dbReference>
<evidence type="ECO:0000313" key="12">
    <source>
        <dbReference type="Proteomes" id="UP000216361"/>
    </source>
</evidence>
<keyword evidence="3" id="KW-1003">Cell membrane</keyword>
<feature type="domain" description="ABC transporter" evidence="10">
    <location>
        <begin position="15"/>
        <end position="250"/>
    </location>
</feature>
<evidence type="ECO:0000313" key="11">
    <source>
        <dbReference type="EMBL" id="OYQ20784.1"/>
    </source>
</evidence>
<dbReference type="InterPro" id="IPR017871">
    <property type="entry name" value="ABC_transporter-like_CS"/>
</dbReference>
<dbReference type="AlphaFoldDB" id="A0A255XWM5"/>
<keyword evidence="7 11" id="KW-0067">ATP-binding</keyword>
<dbReference type="OrthoDB" id="7283113at2"/>
<dbReference type="CDD" id="cd03216">
    <property type="entry name" value="ABC_Carb_Monos_I"/>
    <property type="match status" value="1"/>
</dbReference>
<proteinExistence type="predicted"/>
<gene>
    <name evidence="11" type="ORF">CHR90_03800</name>
</gene>
<dbReference type="InterPro" id="IPR027417">
    <property type="entry name" value="P-loop_NTPase"/>
</dbReference>
<evidence type="ECO:0000256" key="2">
    <source>
        <dbReference type="ARBA" id="ARBA00022448"/>
    </source>
</evidence>
<dbReference type="GO" id="GO:0005886">
    <property type="term" value="C:plasma membrane"/>
    <property type="evidence" value="ECO:0007669"/>
    <property type="project" value="UniProtKB-SubCell"/>
</dbReference>
<dbReference type="GO" id="GO:0016887">
    <property type="term" value="F:ATP hydrolysis activity"/>
    <property type="evidence" value="ECO:0007669"/>
    <property type="project" value="InterPro"/>
</dbReference>
<evidence type="ECO:0000256" key="9">
    <source>
        <dbReference type="ARBA" id="ARBA00023136"/>
    </source>
</evidence>
<dbReference type="PANTHER" id="PTHR43790">
    <property type="entry name" value="CARBOHYDRATE TRANSPORT ATP-BINDING PROTEIN MG119-RELATED"/>
    <property type="match status" value="1"/>
</dbReference>
<dbReference type="PROSITE" id="PS00211">
    <property type="entry name" value="ABC_TRANSPORTER_1"/>
    <property type="match status" value="1"/>
</dbReference>
<dbReference type="InterPro" id="IPR050107">
    <property type="entry name" value="ABC_carbohydrate_import_ATPase"/>
</dbReference>
<keyword evidence="5" id="KW-0677">Repeat</keyword>
<reference evidence="11 12" key="1">
    <citation type="submission" date="2017-07" db="EMBL/GenBank/DDBJ databases">
        <title>Elstera cyanobacteriorum sp. nov., a novel bacterium isolated from cyanobacterial aggregates in a eutrophic lake.</title>
        <authorList>
            <person name="Cai H."/>
        </authorList>
    </citation>
    <scope>NUCLEOTIDE SEQUENCE [LARGE SCALE GENOMIC DNA]</scope>
    <source>
        <strain evidence="11 12">TH019</strain>
    </source>
</reference>
<organism evidence="11 12">
    <name type="scientific">Elstera cyanobacteriorum</name>
    <dbReference type="NCBI Taxonomy" id="2022747"/>
    <lineage>
        <taxon>Bacteria</taxon>
        <taxon>Pseudomonadati</taxon>
        <taxon>Pseudomonadota</taxon>
        <taxon>Alphaproteobacteria</taxon>
        <taxon>Rhodospirillales</taxon>
        <taxon>Rhodospirillaceae</taxon>
        <taxon>Elstera</taxon>
    </lineage>
</organism>
<evidence type="ECO:0000259" key="10">
    <source>
        <dbReference type="PROSITE" id="PS50893"/>
    </source>
</evidence>
<evidence type="ECO:0000256" key="3">
    <source>
        <dbReference type="ARBA" id="ARBA00022475"/>
    </source>
</evidence>
<evidence type="ECO:0000256" key="1">
    <source>
        <dbReference type="ARBA" id="ARBA00004202"/>
    </source>
</evidence>
<dbReference type="CDD" id="cd03215">
    <property type="entry name" value="ABC_Carb_Monos_II"/>
    <property type="match status" value="1"/>
</dbReference>
<keyword evidence="6" id="KW-0547">Nucleotide-binding</keyword>
<dbReference type="FunFam" id="3.40.50.300:FF:000127">
    <property type="entry name" value="Ribose import ATP-binding protein RbsA"/>
    <property type="match status" value="1"/>
</dbReference>
<dbReference type="Proteomes" id="UP000216361">
    <property type="component" value="Unassembled WGS sequence"/>
</dbReference>
<dbReference type="Gene3D" id="3.40.50.300">
    <property type="entry name" value="P-loop containing nucleotide triphosphate hydrolases"/>
    <property type="match status" value="2"/>
</dbReference>
<evidence type="ECO:0000256" key="6">
    <source>
        <dbReference type="ARBA" id="ARBA00022741"/>
    </source>
</evidence>
<keyword evidence="12" id="KW-1185">Reference proteome</keyword>
<keyword evidence="2" id="KW-0813">Transport</keyword>
<evidence type="ECO:0000256" key="5">
    <source>
        <dbReference type="ARBA" id="ARBA00022737"/>
    </source>
</evidence>
<keyword evidence="9" id="KW-0472">Membrane</keyword>
<name>A0A255XWM5_9PROT</name>
<dbReference type="SMART" id="SM00382">
    <property type="entry name" value="AAA"/>
    <property type="match status" value="2"/>
</dbReference>
<dbReference type="GO" id="GO:0005524">
    <property type="term" value="F:ATP binding"/>
    <property type="evidence" value="ECO:0007669"/>
    <property type="project" value="UniProtKB-KW"/>
</dbReference>
<dbReference type="SUPFAM" id="SSF52540">
    <property type="entry name" value="P-loop containing nucleoside triphosphate hydrolases"/>
    <property type="match status" value="2"/>
</dbReference>
<evidence type="ECO:0000256" key="8">
    <source>
        <dbReference type="ARBA" id="ARBA00022967"/>
    </source>
</evidence>
<keyword evidence="8" id="KW-1278">Translocase</keyword>
<sequence>MQTLSSPPALGHEILRLEKVTKRFPGVLALDEVQFDLRRGEVHAVCGENGAGKSTLMKIISGQYQPDGGTIAYKGAQRRFASVLEAEKAGIAIIHQELNLIPHLSVAENIFLAREPKRGWFIDRAALKRQSQACLDRLGVDIAPDALVKSLSVAQCQMVEIAKALSLNAEVLIMDEPTSSLTESETALLFQVIHDLKHQGVGIVYISHRLDEMAAIVDRVTVLRDGRYVSTQDFAATTVDEIVSRMVGRSLDEKFPERTSAPTNEILFSVSGLRRAGVFHDVGFELRRGEILGFAGLMGAGRTEVARAIFGADPLDAGRIRLGGQELTITSPRDAIGHGIAYLSEDRKSHGLAVKMSVVQNLTLATMDAVSNRFGFIDFKAEAEAAKTYIDMLSIRTPSEHQIAKLLSGGNQQKIVIGKWLFRQSRILFFDEPTRGIDVGAKFAIYQLLDRLAAQGIGVVLISSELPEILGLTDRVAVFHEGRITAVLTTRDTNQEEIMHYASGHGRAGITGVAAE</sequence>